<dbReference type="PANTHER" id="PTHR43047:SF72">
    <property type="entry name" value="OSMOSENSING HISTIDINE PROTEIN KINASE SLN1"/>
    <property type="match status" value="1"/>
</dbReference>
<dbReference type="InterPro" id="IPR004358">
    <property type="entry name" value="Sig_transdc_His_kin-like_C"/>
</dbReference>
<dbReference type="PRINTS" id="PR00344">
    <property type="entry name" value="BCTRLSENSOR"/>
</dbReference>
<dbReference type="Proteomes" id="UP001139031">
    <property type="component" value="Unassembled WGS sequence"/>
</dbReference>
<evidence type="ECO:0000259" key="11">
    <source>
        <dbReference type="PROSITE" id="PS50113"/>
    </source>
</evidence>
<dbReference type="InterPro" id="IPR003661">
    <property type="entry name" value="HisK_dim/P_dom"/>
</dbReference>
<dbReference type="PROSITE" id="PS50113">
    <property type="entry name" value="PAC"/>
    <property type="match status" value="4"/>
</dbReference>
<comment type="caution">
    <text evidence="12">The sequence shown here is derived from an EMBL/GenBank/DDBJ whole genome shotgun (WGS) entry which is preliminary data.</text>
</comment>
<feature type="region of interest" description="Disordered" evidence="7">
    <location>
        <begin position="1"/>
        <end position="21"/>
    </location>
</feature>
<evidence type="ECO:0000256" key="4">
    <source>
        <dbReference type="ARBA" id="ARBA00022679"/>
    </source>
</evidence>
<evidence type="ECO:0000256" key="5">
    <source>
        <dbReference type="ARBA" id="ARBA00022777"/>
    </source>
</evidence>
<protein>
    <recommendedName>
        <fullName evidence="2">histidine kinase</fullName>
        <ecNumber evidence="2">2.7.13.3</ecNumber>
    </recommendedName>
</protein>
<name>A0ABS7TQP4_9BACT</name>
<dbReference type="Pfam" id="PF01590">
    <property type="entry name" value="GAF"/>
    <property type="match status" value="1"/>
</dbReference>
<dbReference type="InterPro" id="IPR000014">
    <property type="entry name" value="PAS"/>
</dbReference>
<feature type="compositionally biased region" description="Low complexity" evidence="7">
    <location>
        <begin position="10"/>
        <end position="21"/>
    </location>
</feature>
<dbReference type="SMART" id="SM00387">
    <property type="entry name" value="HATPase_c"/>
    <property type="match status" value="1"/>
</dbReference>
<comment type="catalytic activity">
    <reaction evidence="1">
        <text>ATP + protein L-histidine = ADP + protein N-phospho-L-histidine.</text>
        <dbReference type="EC" id="2.7.13.3"/>
    </reaction>
</comment>
<dbReference type="Gene3D" id="3.40.50.2300">
    <property type="match status" value="1"/>
</dbReference>
<dbReference type="Pfam" id="PF13185">
    <property type="entry name" value="GAF_2"/>
    <property type="match status" value="1"/>
</dbReference>
<dbReference type="Pfam" id="PF08448">
    <property type="entry name" value="PAS_4"/>
    <property type="match status" value="2"/>
</dbReference>
<proteinExistence type="predicted"/>
<gene>
    <name evidence="12" type="ORF">K7C98_14920</name>
</gene>
<sequence>MTDGDDLQPRDAAPADAAGPDLARAQLERQLAGERERLMITLASIGDAVISTDIAGRITFINPAAEALTGWTAAEAAGQPLAGVFRIVDEHTRRPLDPALRAVREGTVLHTRLIARNGAEHPIDESTAPLRDAGGRTVGAILVFRDVTERRRADEARARLAAIVESSEDAIVSKTLDGVIRTWNAGAERLFGYLAGEAIGRSITIIIPPERLDEEKRILARLVRGEPVDWFETVRVARDGRRLDISLTVSPIRDADGNVIGASKIARDITAHKRAQDALRASEERHRFLLELEAAIRPLTDPDETMAVAARLLAEHLRVDRCAYAEVEDESVFVITGDYTRGVVSMVGRWPVAAFGPACVRAIQANEPYILDDIDAEPGAANLTAYRAAEIRAAICVPLRKGGKCTAVMAVHQRAPRSWTADETSLLRTVADRCWEALERARAARQLRESEARYRAIVDSTPECVKLVDPDGIILQMNPAGRRMIEADEQSALGRPVYDVIAPEHRDAFRSFHERVCRGEPGTLAFDFVGLRGTRRHMESTAVPLRAPDGRIAQLAISRDITHRTTAERALADSRARLEFAVRVAGVGFWYCDLPFDVLDWDNRVKEHFWLPPGAHVTFETFYERMHPDDRERTRAAIDASIRDRVPYNIDYRTVDPATGAIKWVRALGGTAYGRDGRPVRFDGVTVDITDRKLDEERIAAALAREQEHGRLVRAVADASLAIHSAGELEQVLQAVADEARRIVGAAHSASSLVDDHRTYASGVLPPVGAAAALVCRTNRPLRLAGAALAASADPDAPGQRLPRGWLAAPFIDRDGKNLGLVQLWDKQGGEFSESDEVVLAQLAHITSVALENARLNAALREQDRRKDEFLALLAHELRNPLAPLRNGIEVLRLADDSAVQERARDVMDRQLGHMVRLIDDLLDVSRINRNKMELRRSRIALADVLSNAVETARPLIDAARHTLEIVLPPRPVILDADLTRLAQVFSNLLTNSAKYTRPGGHIRLAAELHGGSVSVSVRDDGLGIPPESLSTIFDMFSQIDRSLERSGGGLGIGLALVKGLVEMHGGTVVAESAGLGQGSTFTVRLPVAELRPEQPGAGRLGPRAPGAGRRVLVVDDNEDSTTTMAIMLRLLGHDVRTARDGLDAVAEAEAFRPDVILMDMGMPRLNGYDATRRIRAQPWGGGIFVVALTGWGQESDRARSRDAGCNRHLVKPVSLAVLQKLFAELADADAPSPR</sequence>
<dbReference type="SUPFAM" id="SSF47384">
    <property type="entry name" value="Homodimeric domain of signal transducing histidine kinase"/>
    <property type="match status" value="1"/>
</dbReference>
<evidence type="ECO:0000256" key="7">
    <source>
        <dbReference type="SAM" id="MobiDB-lite"/>
    </source>
</evidence>
<dbReference type="SUPFAM" id="SSF55781">
    <property type="entry name" value="GAF domain-like"/>
    <property type="match status" value="2"/>
</dbReference>
<dbReference type="Gene3D" id="3.30.565.10">
    <property type="entry name" value="Histidine kinase-like ATPase, C-terminal domain"/>
    <property type="match status" value="1"/>
</dbReference>
<dbReference type="EC" id="2.7.13.3" evidence="2"/>
<dbReference type="InterPro" id="IPR013656">
    <property type="entry name" value="PAS_4"/>
</dbReference>
<evidence type="ECO:0000313" key="13">
    <source>
        <dbReference type="Proteomes" id="UP001139031"/>
    </source>
</evidence>
<dbReference type="Pfam" id="PF00989">
    <property type="entry name" value="PAS"/>
    <property type="match status" value="1"/>
</dbReference>
<accession>A0ABS7TQP4</accession>
<dbReference type="CDD" id="cd17580">
    <property type="entry name" value="REC_2_DhkD-like"/>
    <property type="match status" value="1"/>
</dbReference>
<dbReference type="InterPro" id="IPR003018">
    <property type="entry name" value="GAF"/>
</dbReference>
<dbReference type="PANTHER" id="PTHR43047">
    <property type="entry name" value="TWO-COMPONENT HISTIDINE PROTEIN KINASE"/>
    <property type="match status" value="1"/>
</dbReference>
<feature type="domain" description="PAS" evidence="10">
    <location>
        <begin position="156"/>
        <end position="226"/>
    </location>
</feature>
<dbReference type="SUPFAM" id="SSF55785">
    <property type="entry name" value="PYP-like sensor domain (PAS domain)"/>
    <property type="match status" value="4"/>
</dbReference>
<dbReference type="SUPFAM" id="SSF55874">
    <property type="entry name" value="ATPase domain of HSP90 chaperone/DNA topoisomerase II/histidine kinase"/>
    <property type="match status" value="1"/>
</dbReference>
<dbReference type="CDD" id="cd00082">
    <property type="entry name" value="HisKA"/>
    <property type="match status" value="1"/>
</dbReference>
<dbReference type="Pfam" id="PF02518">
    <property type="entry name" value="HATPase_c"/>
    <property type="match status" value="1"/>
</dbReference>
<dbReference type="SMART" id="SM00448">
    <property type="entry name" value="REC"/>
    <property type="match status" value="1"/>
</dbReference>
<dbReference type="PROSITE" id="PS50109">
    <property type="entry name" value="HIS_KIN"/>
    <property type="match status" value="1"/>
</dbReference>
<feature type="domain" description="PAC" evidence="11">
    <location>
        <begin position="648"/>
        <end position="701"/>
    </location>
</feature>
<dbReference type="PROSITE" id="PS50112">
    <property type="entry name" value="PAS"/>
    <property type="match status" value="3"/>
</dbReference>
<dbReference type="InterPro" id="IPR011006">
    <property type="entry name" value="CheY-like_superfamily"/>
</dbReference>
<dbReference type="Pfam" id="PF00512">
    <property type="entry name" value="HisKA"/>
    <property type="match status" value="1"/>
</dbReference>
<dbReference type="CDD" id="cd00130">
    <property type="entry name" value="PAS"/>
    <property type="match status" value="4"/>
</dbReference>
<dbReference type="SMART" id="SM00065">
    <property type="entry name" value="GAF"/>
    <property type="match status" value="2"/>
</dbReference>
<evidence type="ECO:0000313" key="12">
    <source>
        <dbReference type="EMBL" id="MBZ5710550.1"/>
    </source>
</evidence>
<feature type="domain" description="Response regulatory" evidence="9">
    <location>
        <begin position="1111"/>
        <end position="1227"/>
    </location>
</feature>
<dbReference type="Pfam" id="PF00072">
    <property type="entry name" value="Response_reg"/>
    <property type="match status" value="1"/>
</dbReference>
<dbReference type="InterPro" id="IPR013655">
    <property type="entry name" value="PAS_fold_3"/>
</dbReference>
<dbReference type="SUPFAM" id="SSF52172">
    <property type="entry name" value="CheY-like"/>
    <property type="match status" value="1"/>
</dbReference>
<evidence type="ECO:0000256" key="3">
    <source>
        <dbReference type="ARBA" id="ARBA00022553"/>
    </source>
</evidence>
<evidence type="ECO:0000259" key="8">
    <source>
        <dbReference type="PROSITE" id="PS50109"/>
    </source>
</evidence>
<dbReference type="SMART" id="SM00388">
    <property type="entry name" value="HisKA"/>
    <property type="match status" value="1"/>
</dbReference>
<evidence type="ECO:0000256" key="6">
    <source>
        <dbReference type="PROSITE-ProRule" id="PRU00169"/>
    </source>
</evidence>
<evidence type="ECO:0000256" key="1">
    <source>
        <dbReference type="ARBA" id="ARBA00000085"/>
    </source>
</evidence>
<dbReference type="InterPro" id="IPR001789">
    <property type="entry name" value="Sig_transdc_resp-reg_receiver"/>
</dbReference>
<dbReference type="InterPro" id="IPR036097">
    <property type="entry name" value="HisK_dim/P_sf"/>
</dbReference>
<keyword evidence="4" id="KW-0808">Transferase</keyword>
<dbReference type="Gene3D" id="3.30.450.20">
    <property type="entry name" value="PAS domain"/>
    <property type="match status" value="4"/>
</dbReference>
<feature type="domain" description="PAS" evidence="10">
    <location>
        <begin position="34"/>
        <end position="107"/>
    </location>
</feature>
<feature type="domain" description="PAS" evidence="10">
    <location>
        <begin position="450"/>
        <end position="520"/>
    </location>
</feature>
<dbReference type="InterPro" id="IPR036890">
    <property type="entry name" value="HATPase_C_sf"/>
</dbReference>
<dbReference type="Gene3D" id="3.30.450.40">
    <property type="match status" value="2"/>
</dbReference>
<keyword evidence="5" id="KW-0418">Kinase</keyword>
<dbReference type="Gene3D" id="1.10.287.130">
    <property type="match status" value="1"/>
</dbReference>
<keyword evidence="13" id="KW-1185">Reference proteome</keyword>
<dbReference type="InterPro" id="IPR029016">
    <property type="entry name" value="GAF-like_dom_sf"/>
</dbReference>
<feature type="domain" description="PAC" evidence="11">
    <location>
        <begin position="522"/>
        <end position="573"/>
    </location>
</feature>
<dbReference type="InterPro" id="IPR005467">
    <property type="entry name" value="His_kinase_dom"/>
</dbReference>
<dbReference type="InterPro" id="IPR013767">
    <property type="entry name" value="PAS_fold"/>
</dbReference>
<feature type="domain" description="PAC" evidence="11">
    <location>
        <begin position="107"/>
        <end position="159"/>
    </location>
</feature>
<feature type="domain" description="PAC" evidence="11">
    <location>
        <begin position="229"/>
        <end position="281"/>
    </location>
</feature>
<feature type="modified residue" description="4-aspartylphosphate" evidence="6">
    <location>
        <position position="1160"/>
    </location>
</feature>
<dbReference type="NCBIfam" id="TIGR00229">
    <property type="entry name" value="sensory_box"/>
    <property type="match status" value="3"/>
</dbReference>
<organism evidence="12 13">
    <name type="scientific">Nannocystis pusilla</name>
    <dbReference type="NCBI Taxonomy" id="889268"/>
    <lineage>
        <taxon>Bacteria</taxon>
        <taxon>Pseudomonadati</taxon>
        <taxon>Myxococcota</taxon>
        <taxon>Polyangia</taxon>
        <taxon>Nannocystales</taxon>
        <taxon>Nannocystaceae</taxon>
        <taxon>Nannocystis</taxon>
    </lineage>
</organism>
<dbReference type="Gene3D" id="2.10.70.100">
    <property type="match status" value="1"/>
</dbReference>
<dbReference type="RefSeq" id="WP_224192320.1">
    <property type="nucleotide sequence ID" value="NZ_JAIRAU010000017.1"/>
</dbReference>
<dbReference type="SMART" id="SM00086">
    <property type="entry name" value="PAC"/>
    <property type="match status" value="4"/>
</dbReference>
<dbReference type="InterPro" id="IPR003594">
    <property type="entry name" value="HATPase_dom"/>
</dbReference>
<dbReference type="EMBL" id="JAIRAU010000017">
    <property type="protein sequence ID" value="MBZ5710550.1"/>
    <property type="molecule type" value="Genomic_DNA"/>
</dbReference>
<dbReference type="InterPro" id="IPR001610">
    <property type="entry name" value="PAC"/>
</dbReference>
<feature type="domain" description="Histidine kinase" evidence="8">
    <location>
        <begin position="873"/>
        <end position="1090"/>
    </location>
</feature>
<keyword evidence="3 6" id="KW-0597">Phosphoprotein</keyword>
<evidence type="ECO:0000259" key="10">
    <source>
        <dbReference type="PROSITE" id="PS50112"/>
    </source>
</evidence>
<dbReference type="InterPro" id="IPR000700">
    <property type="entry name" value="PAS-assoc_C"/>
</dbReference>
<dbReference type="InterPro" id="IPR035965">
    <property type="entry name" value="PAS-like_dom_sf"/>
</dbReference>
<reference evidence="12" key="1">
    <citation type="submission" date="2021-08" db="EMBL/GenBank/DDBJ databases">
        <authorList>
            <person name="Stevens D.C."/>
        </authorList>
    </citation>
    <scope>NUCLEOTIDE SEQUENCE</scope>
    <source>
        <strain evidence="12">DSM 53165</strain>
    </source>
</reference>
<dbReference type="PROSITE" id="PS50110">
    <property type="entry name" value="RESPONSE_REGULATORY"/>
    <property type="match status" value="1"/>
</dbReference>
<dbReference type="Pfam" id="PF08447">
    <property type="entry name" value="PAS_3"/>
    <property type="match status" value="1"/>
</dbReference>
<dbReference type="SMART" id="SM00091">
    <property type="entry name" value="PAS"/>
    <property type="match status" value="4"/>
</dbReference>
<evidence type="ECO:0000259" key="9">
    <source>
        <dbReference type="PROSITE" id="PS50110"/>
    </source>
</evidence>
<evidence type="ECO:0000256" key="2">
    <source>
        <dbReference type="ARBA" id="ARBA00012438"/>
    </source>
</evidence>